<keyword evidence="2" id="KW-0433">Leucine-rich repeat</keyword>
<keyword evidence="8" id="KW-0418">Kinase</keyword>
<dbReference type="Proteomes" id="UP001174677">
    <property type="component" value="Chromosome 17"/>
</dbReference>
<evidence type="ECO:0000259" key="16">
    <source>
        <dbReference type="PROSITE" id="PS50011"/>
    </source>
</evidence>
<evidence type="ECO:0000256" key="12">
    <source>
        <dbReference type="ARBA" id="ARBA00023180"/>
    </source>
</evidence>
<evidence type="ECO:0000256" key="9">
    <source>
        <dbReference type="ARBA" id="ARBA00022840"/>
    </source>
</evidence>
<dbReference type="PANTHER" id="PTHR45974">
    <property type="entry name" value="RECEPTOR-LIKE PROTEIN 55"/>
    <property type="match status" value="1"/>
</dbReference>
<dbReference type="InterPro" id="IPR011009">
    <property type="entry name" value="Kinase-like_dom_sf"/>
</dbReference>
<feature type="binding site" evidence="13">
    <location>
        <position position="660"/>
    </location>
    <ligand>
        <name>ATP</name>
        <dbReference type="ChEBI" id="CHEBI:30616"/>
    </ligand>
</feature>
<keyword evidence="12" id="KW-0325">Glycoprotein</keyword>
<gene>
    <name evidence="17" type="ORF">P3X46_031820</name>
</gene>
<keyword evidence="18" id="KW-1185">Reference proteome</keyword>
<feature type="domain" description="Protein kinase" evidence="16">
    <location>
        <begin position="632"/>
        <end position="904"/>
    </location>
</feature>
<dbReference type="PROSITE" id="PS00108">
    <property type="entry name" value="PROTEIN_KINASE_ST"/>
    <property type="match status" value="1"/>
</dbReference>
<proteinExistence type="predicted"/>
<dbReference type="PROSITE" id="PS50011">
    <property type="entry name" value="PROTEIN_KINASE_DOM"/>
    <property type="match status" value="1"/>
</dbReference>
<evidence type="ECO:0000256" key="7">
    <source>
        <dbReference type="ARBA" id="ARBA00022741"/>
    </source>
</evidence>
<dbReference type="PROSITE" id="PS00107">
    <property type="entry name" value="PROTEIN_KINASE_ATP"/>
    <property type="match status" value="1"/>
</dbReference>
<dbReference type="Pfam" id="PF00560">
    <property type="entry name" value="LRR_1"/>
    <property type="match status" value="4"/>
</dbReference>
<evidence type="ECO:0000256" key="3">
    <source>
        <dbReference type="ARBA" id="ARBA00022679"/>
    </source>
</evidence>
<evidence type="ECO:0000256" key="14">
    <source>
        <dbReference type="SAM" id="Phobius"/>
    </source>
</evidence>
<dbReference type="PANTHER" id="PTHR45974:SF266">
    <property type="entry name" value="LEUCINE-RICH REPEAT RECEPTOR PROTEIN KINASE HPCA1"/>
    <property type="match status" value="1"/>
</dbReference>
<protein>
    <recommendedName>
        <fullName evidence="16">Protein kinase domain-containing protein</fullName>
    </recommendedName>
</protein>
<evidence type="ECO:0000256" key="8">
    <source>
        <dbReference type="ARBA" id="ARBA00022777"/>
    </source>
</evidence>
<evidence type="ECO:0000256" key="6">
    <source>
        <dbReference type="ARBA" id="ARBA00022737"/>
    </source>
</evidence>
<name>A0ABQ9KMX8_HEVBR</name>
<dbReference type="SUPFAM" id="SSF52058">
    <property type="entry name" value="L domain-like"/>
    <property type="match status" value="1"/>
</dbReference>
<keyword evidence="9 13" id="KW-0067">ATP-binding</keyword>
<feature type="transmembrane region" description="Helical" evidence="14">
    <location>
        <begin position="558"/>
        <end position="583"/>
    </location>
</feature>
<evidence type="ECO:0000256" key="11">
    <source>
        <dbReference type="ARBA" id="ARBA00023136"/>
    </source>
</evidence>
<keyword evidence="3" id="KW-0808">Transferase</keyword>
<keyword evidence="11 14" id="KW-0472">Membrane</keyword>
<evidence type="ECO:0000313" key="17">
    <source>
        <dbReference type="EMBL" id="KAJ9141267.1"/>
    </source>
</evidence>
<organism evidence="17 18">
    <name type="scientific">Hevea brasiliensis</name>
    <name type="common">Para rubber tree</name>
    <name type="synonym">Siphonia brasiliensis</name>
    <dbReference type="NCBI Taxonomy" id="3981"/>
    <lineage>
        <taxon>Eukaryota</taxon>
        <taxon>Viridiplantae</taxon>
        <taxon>Streptophyta</taxon>
        <taxon>Embryophyta</taxon>
        <taxon>Tracheophyta</taxon>
        <taxon>Spermatophyta</taxon>
        <taxon>Magnoliopsida</taxon>
        <taxon>eudicotyledons</taxon>
        <taxon>Gunneridae</taxon>
        <taxon>Pentapetalae</taxon>
        <taxon>rosids</taxon>
        <taxon>fabids</taxon>
        <taxon>Malpighiales</taxon>
        <taxon>Euphorbiaceae</taxon>
        <taxon>Crotonoideae</taxon>
        <taxon>Micrandreae</taxon>
        <taxon>Hevea</taxon>
    </lineage>
</organism>
<reference evidence="17" key="1">
    <citation type="journal article" date="2023" name="Plant Biotechnol. J.">
        <title>Chromosome-level wild Hevea brasiliensis genome provides new tools for genomic-assisted breeding and valuable loci to elevate rubber yield.</title>
        <authorList>
            <person name="Cheng H."/>
            <person name="Song X."/>
            <person name="Hu Y."/>
            <person name="Wu T."/>
            <person name="Yang Q."/>
            <person name="An Z."/>
            <person name="Feng S."/>
            <person name="Deng Z."/>
            <person name="Wu W."/>
            <person name="Zeng X."/>
            <person name="Tu M."/>
            <person name="Wang X."/>
            <person name="Huang H."/>
        </authorList>
    </citation>
    <scope>NUCLEOTIDE SEQUENCE</scope>
    <source>
        <strain evidence="17">MT/VB/25A 57/8</strain>
    </source>
</reference>
<evidence type="ECO:0000256" key="5">
    <source>
        <dbReference type="ARBA" id="ARBA00022729"/>
    </source>
</evidence>
<keyword evidence="5 15" id="KW-0732">Signal</keyword>
<dbReference type="SUPFAM" id="SSF56112">
    <property type="entry name" value="Protein kinase-like (PK-like)"/>
    <property type="match status" value="1"/>
</dbReference>
<keyword evidence="6" id="KW-0677">Repeat</keyword>
<dbReference type="Gene3D" id="1.10.510.10">
    <property type="entry name" value="Transferase(Phosphotransferase) domain 1"/>
    <property type="match status" value="1"/>
</dbReference>
<dbReference type="CDD" id="cd14066">
    <property type="entry name" value="STKc_IRAK"/>
    <property type="match status" value="1"/>
</dbReference>
<evidence type="ECO:0000256" key="13">
    <source>
        <dbReference type="PROSITE-ProRule" id="PRU10141"/>
    </source>
</evidence>
<dbReference type="Gene3D" id="3.80.10.10">
    <property type="entry name" value="Ribonuclease Inhibitor"/>
    <property type="match status" value="3"/>
</dbReference>
<dbReference type="SMART" id="SM00220">
    <property type="entry name" value="S_TKc"/>
    <property type="match status" value="1"/>
</dbReference>
<dbReference type="InterPro" id="IPR000719">
    <property type="entry name" value="Prot_kinase_dom"/>
</dbReference>
<keyword evidence="7 13" id="KW-0547">Nucleotide-binding</keyword>
<feature type="chain" id="PRO_5045436819" description="Protein kinase domain-containing protein" evidence="15">
    <location>
        <begin position="28"/>
        <end position="954"/>
    </location>
</feature>
<feature type="signal peptide" evidence="15">
    <location>
        <begin position="1"/>
        <end position="27"/>
    </location>
</feature>
<dbReference type="Pfam" id="PF00069">
    <property type="entry name" value="Pkinase"/>
    <property type="match status" value="1"/>
</dbReference>
<dbReference type="InterPro" id="IPR032675">
    <property type="entry name" value="LRR_dom_sf"/>
</dbReference>
<dbReference type="InterPro" id="IPR008271">
    <property type="entry name" value="Ser/Thr_kinase_AS"/>
</dbReference>
<evidence type="ECO:0000256" key="1">
    <source>
        <dbReference type="ARBA" id="ARBA00004370"/>
    </source>
</evidence>
<keyword evidence="4 14" id="KW-0812">Transmembrane</keyword>
<comment type="caution">
    <text evidence="17">The sequence shown here is derived from an EMBL/GenBank/DDBJ whole genome shotgun (WGS) entry which is preliminary data.</text>
</comment>
<dbReference type="InterPro" id="IPR017441">
    <property type="entry name" value="Protein_kinase_ATP_BS"/>
</dbReference>
<evidence type="ECO:0000256" key="15">
    <source>
        <dbReference type="SAM" id="SignalP"/>
    </source>
</evidence>
<evidence type="ECO:0000256" key="2">
    <source>
        <dbReference type="ARBA" id="ARBA00022614"/>
    </source>
</evidence>
<dbReference type="InterPro" id="IPR001611">
    <property type="entry name" value="Leu-rich_rpt"/>
</dbReference>
<dbReference type="PROSITE" id="PS51450">
    <property type="entry name" value="LRR"/>
    <property type="match status" value="1"/>
</dbReference>
<comment type="subcellular location">
    <subcellularLocation>
        <location evidence="1">Membrane</location>
    </subcellularLocation>
</comment>
<evidence type="ECO:0000256" key="4">
    <source>
        <dbReference type="ARBA" id="ARBA00022692"/>
    </source>
</evidence>
<keyword evidence="10 14" id="KW-1133">Transmembrane helix</keyword>
<accession>A0ABQ9KMX8</accession>
<evidence type="ECO:0000313" key="18">
    <source>
        <dbReference type="Proteomes" id="UP001174677"/>
    </source>
</evidence>
<evidence type="ECO:0000256" key="10">
    <source>
        <dbReference type="ARBA" id="ARBA00022989"/>
    </source>
</evidence>
<sequence length="954" mass="105924">MIVSQLMGPKQQIFLLFLFLQVFAIAAKTDTGDFAVLSALMKDSWKNKPSSWTGGDPCGDKWEGIQCSNSRITDMVLSGQGLAGKLTGDIGNLIALEKLDLSLNKDLTGNLPPTIGNLKNLKYLSLHGCSFSGPIPDTIGSLNQLLYLSLGANNFTGEIPHSFGNLLKLYWLDITDNNISGEIPVSNETSPGLDLLVDIQHFHFGQNELEGTIPPQLFSSKMKLLHVLFDDNRLTGSIPSTITLVRTLAVIKLDRNSLSGVVNLSGLLNLTELYLSNNKLTGPMPDLRDMNLLTYVDMSNNSFDASSIPQWFSSLQSLTTLIMENTLLQGRIPVSLFSSAQLQTIVLSNNKLNGTLDIGTRYSRKLKLIDLQKNDITQFTEGYEYNGALKLEGNPICGKKGLLENYCIVSQQPQVPNSTQRNNCDIACGLNQLCSPNCKYAYPITGTLRFLFVSFQDLGDASYYQSLEANLTETFQSEKLPVDSIRVSDQRRDMHGYLELRLQIFPSGSDRFNRTGFSMITSQLNNFGFFPPLYPFGSFHFILDDNEYFTVHNKSSNIGIIIGASAVGFALLLLLLVALVYAFNQRRKVERASQLRDPFASWDNNGKSGSRPQITGLRCFSFEEIKKSTSNFSDANIIGTGGYGKVYRGILTGGIQVAIKRAEQGSLQGSVEFKTEIELLSKIYHKNLVSLLGFCYEVGEQMLVYEYVSNGSLKDCISGKSGVRLSWERRLKIALDSARGLAYLHDHVNPPIIHRDVKSSNILLDDQLNGKVADFGLSKLLGHSSHVSDNVKGTMGYVDPEYYLTLHSTEKSDVYSFGVIMLELITGRKPIEHGRYIVTMVKMAMDKTKHLYNLQHLIIDPTIAFSSTLKGLEKFVDLAIRCVEELRVNRPTMTEVVKEIENILQQACLHSDVEMVSNSNSQDVSSGSSFYSPIINKDQEYSSGSFPYSEIELK</sequence>
<dbReference type="Gene3D" id="3.30.200.20">
    <property type="entry name" value="Phosphorylase Kinase, domain 1"/>
    <property type="match status" value="1"/>
</dbReference>
<dbReference type="EMBL" id="JARPOI010000017">
    <property type="protein sequence ID" value="KAJ9141267.1"/>
    <property type="molecule type" value="Genomic_DNA"/>
</dbReference>